<comment type="caution">
    <text evidence="2">The sequence shown here is derived from an EMBL/GenBank/DDBJ whole genome shotgun (WGS) entry which is preliminary data.</text>
</comment>
<sequence>MTKLTRRNVNTLIGTLLAGGIAPNSAYTRNYGSGGTRLAMTNIRMLIGQEMSGPGAILIENGTISAVLSETDNTAAALQNAQIVDYQGRYLIPAFTSNHAHVGLIKGTTGGRHNFTPENAYAALRQFQAYGIGTVVSLGMTPTPEPKTRENMRNNPQYGASFMTAGAGIYAPDGLSPRPQIPEEARQVVRQMAQQPIDIIKLWIDTFGPIQPMSEDCFRAAIDEAHQLGFAVAAHVYTLDHAKKLVAAGADILAHGVRDVEIDQEFIDALREKGTWYIPTVHMDEATYIFADQPSLLENPFLQSALSPELKDQFSSAEWREKTATSERAQKARRNVEMNLRNLSKLIEAGGVKFGFGADAGAFPERIPGFAEHRELEHLVNSGLLPVQAIGVATEQAAALLKLTDRGKIAKGQRADLIVLDANPLDDITNTRKIHAVWQQGELVSLGTP</sequence>
<dbReference type="AlphaFoldDB" id="A0A849KQU5"/>
<dbReference type="SUPFAM" id="SSF51556">
    <property type="entry name" value="Metallo-dependent hydrolases"/>
    <property type="match status" value="1"/>
</dbReference>
<feature type="domain" description="Amidohydrolase-related" evidence="1">
    <location>
        <begin position="90"/>
        <end position="444"/>
    </location>
</feature>
<dbReference type="RefSeq" id="WP_171318146.1">
    <property type="nucleotide sequence ID" value="NZ_JABFCY010000006.1"/>
</dbReference>
<dbReference type="Pfam" id="PF01979">
    <property type="entry name" value="Amidohydro_1"/>
    <property type="match status" value="1"/>
</dbReference>
<protein>
    <submittedName>
        <fullName evidence="2">Amidohydrolase family protein</fullName>
    </submittedName>
</protein>
<dbReference type="InterPro" id="IPR006680">
    <property type="entry name" value="Amidohydro-rel"/>
</dbReference>
<evidence type="ECO:0000259" key="1">
    <source>
        <dbReference type="Pfam" id="PF01979"/>
    </source>
</evidence>
<dbReference type="GO" id="GO:0016810">
    <property type="term" value="F:hydrolase activity, acting on carbon-nitrogen (but not peptide) bonds"/>
    <property type="evidence" value="ECO:0007669"/>
    <property type="project" value="InterPro"/>
</dbReference>
<name>A0A849KQU5_9HYPH</name>
<reference evidence="2 3" key="1">
    <citation type="submission" date="2020-05" db="EMBL/GenBank/DDBJ databases">
        <title>Draft Genome Sequence of Ochrobactrum soli Isolated from Stable Fly Gut.</title>
        <authorList>
            <person name="Pileggi M.T."/>
            <person name="Vazhakkala L.J."/>
            <person name="Wong C.N."/>
        </authorList>
    </citation>
    <scope>NUCLEOTIDE SEQUENCE [LARGE SCALE GENOMIC DNA]</scope>
    <source>
        <strain evidence="2 3">MTP-C0764</strain>
    </source>
</reference>
<gene>
    <name evidence="2" type="ORF">HKX02_11795</name>
</gene>
<keyword evidence="2" id="KW-0378">Hydrolase</keyword>
<dbReference type="PANTHER" id="PTHR43135">
    <property type="entry name" value="ALPHA-D-RIBOSE 1-METHYLPHOSPHONATE 5-TRIPHOSPHATE DIPHOSPHATASE"/>
    <property type="match status" value="1"/>
</dbReference>
<dbReference type="SUPFAM" id="SSF51338">
    <property type="entry name" value="Composite domain of metallo-dependent hydrolases"/>
    <property type="match status" value="1"/>
</dbReference>
<dbReference type="Proteomes" id="UP000574931">
    <property type="component" value="Unassembled WGS sequence"/>
</dbReference>
<evidence type="ECO:0000313" key="3">
    <source>
        <dbReference type="Proteomes" id="UP000574931"/>
    </source>
</evidence>
<evidence type="ECO:0000313" key="2">
    <source>
        <dbReference type="EMBL" id="NNU60939.1"/>
    </source>
</evidence>
<dbReference type="InterPro" id="IPR051781">
    <property type="entry name" value="Metallo-dep_Hydrolase"/>
</dbReference>
<dbReference type="InterPro" id="IPR032466">
    <property type="entry name" value="Metal_Hydrolase"/>
</dbReference>
<dbReference type="InterPro" id="IPR011059">
    <property type="entry name" value="Metal-dep_hydrolase_composite"/>
</dbReference>
<dbReference type="EMBL" id="JABFCY010000006">
    <property type="protein sequence ID" value="NNU60939.1"/>
    <property type="molecule type" value="Genomic_DNA"/>
</dbReference>
<proteinExistence type="predicted"/>
<dbReference type="Gene3D" id="3.20.20.140">
    <property type="entry name" value="Metal-dependent hydrolases"/>
    <property type="match status" value="1"/>
</dbReference>
<organism evidence="2 3">
    <name type="scientific">Ochrobactrum soli</name>
    <dbReference type="NCBI Taxonomy" id="2448455"/>
    <lineage>
        <taxon>Bacteria</taxon>
        <taxon>Pseudomonadati</taxon>
        <taxon>Pseudomonadota</taxon>
        <taxon>Alphaproteobacteria</taxon>
        <taxon>Hyphomicrobiales</taxon>
        <taxon>Brucellaceae</taxon>
        <taxon>Brucella/Ochrobactrum group</taxon>
        <taxon>Ochrobactrum</taxon>
    </lineage>
</organism>
<accession>A0A849KQU5</accession>
<dbReference type="Gene3D" id="2.30.40.10">
    <property type="entry name" value="Urease, subunit C, domain 1"/>
    <property type="match status" value="1"/>
</dbReference>
<keyword evidence="3" id="KW-1185">Reference proteome</keyword>
<dbReference type="PANTHER" id="PTHR43135:SF3">
    <property type="entry name" value="ALPHA-D-RIBOSE 1-METHYLPHOSPHONATE 5-TRIPHOSPHATE DIPHOSPHATASE"/>
    <property type="match status" value="1"/>
</dbReference>